<dbReference type="Pfam" id="PF00528">
    <property type="entry name" value="BPD_transp_1"/>
    <property type="match status" value="1"/>
</dbReference>
<feature type="domain" description="ABC transmembrane type-1" evidence="8">
    <location>
        <begin position="80"/>
        <end position="272"/>
    </location>
</feature>
<evidence type="ECO:0000259" key="8">
    <source>
        <dbReference type="PROSITE" id="PS50928"/>
    </source>
</evidence>
<evidence type="ECO:0000256" key="2">
    <source>
        <dbReference type="ARBA" id="ARBA00022448"/>
    </source>
</evidence>
<keyword evidence="2 7" id="KW-0813">Transport</keyword>
<comment type="subcellular location">
    <subcellularLocation>
        <location evidence="1 7">Cell membrane</location>
        <topology evidence="1 7">Multi-pass membrane protein</topology>
    </subcellularLocation>
</comment>
<feature type="transmembrane region" description="Helical" evidence="7">
    <location>
        <begin position="251"/>
        <end position="272"/>
    </location>
</feature>
<protein>
    <submittedName>
        <fullName evidence="9">Carbohydrate ABC transporter permease</fullName>
    </submittedName>
</protein>
<dbReference type="Gene3D" id="1.10.3720.10">
    <property type="entry name" value="MetI-like"/>
    <property type="match status" value="1"/>
</dbReference>
<evidence type="ECO:0000313" key="9">
    <source>
        <dbReference type="EMBL" id="MBS2554002.1"/>
    </source>
</evidence>
<keyword evidence="4 7" id="KW-0812">Transmembrane</keyword>
<feature type="transmembrane region" description="Helical" evidence="7">
    <location>
        <begin position="84"/>
        <end position="104"/>
    </location>
</feature>
<evidence type="ECO:0000256" key="7">
    <source>
        <dbReference type="RuleBase" id="RU363032"/>
    </source>
</evidence>
<dbReference type="InterPro" id="IPR000515">
    <property type="entry name" value="MetI-like"/>
</dbReference>
<keyword evidence="10" id="KW-1185">Reference proteome</keyword>
<evidence type="ECO:0000256" key="6">
    <source>
        <dbReference type="ARBA" id="ARBA00023136"/>
    </source>
</evidence>
<feature type="transmembrane region" description="Helical" evidence="7">
    <location>
        <begin position="148"/>
        <end position="169"/>
    </location>
</feature>
<dbReference type="InterPro" id="IPR035906">
    <property type="entry name" value="MetI-like_sf"/>
</dbReference>
<dbReference type="Proteomes" id="UP000730482">
    <property type="component" value="Unassembled WGS sequence"/>
</dbReference>
<keyword evidence="5 7" id="KW-1133">Transmembrane helix</keyword>
<dbReference type="EMBL" id="JAAFYZ010000308">
    <property type="protein sequence ID" value="MBS2554002.1"/>
    <property type="molecule type" value="Genomic_DNA"/>
</dbReference>
<feature type="transmembrane region" description="Helical" evidence="7">
    <location>
        <begin position="116"/>
        <end position="136"/>
    </location>
</feature>
<sequence length="287" mass="31430">MAAVRERRSPSRRVLVYGALIAFALLFLGPFVIQIATSFKTDPDATNHPLNIVPHPATLESWKRIFGYSSDQPVPFGTWLRNSIIVATCITLLRVFLDSLAGYALARLRFPGRRGVFMLILGTLAVPNVVLLIPRFLVLKELNLYNSYAGMILPISIDAAGIFLMRGFFMQIPQAIEEAARIDGAGALRTYWDIALPLVRPGLVTLTILSFQGSWNEFSFFLVATSDPKYDTLTTGLAKFSGGSLGAGNQFPVTLGAALLSTIPVAILFFIFQRQIVRSQMSSGVKG</sequence>
<keyword evidence="3" id="KW-1003">Cell membrane</keyword>
<comment type="caution">
    <text evidence="9">The sequence shown here is derived from an EMBL/GenBank/DDBJ whole genome shotgun (WGS) entry which is preliminary data.</text>
</comment>
<dbReference type="PANTHER" id="PTHR43744:SF12">
    <property type="entry name" value="ABC TRANSPORTER PERMEASE PROTEIN MG189-RELATED"/>
    <property type="match status" value="1"/>
</dbReference>
<comment type="similarity">
    <text evidence="7">Belongs to the binding-protein-dependent transport system permease family.</text>
</comment>
<gene>
    <name evidence="9" type="ORF">KGQ19_44830</name>
</gene>
<evidence type="ECO:0000256" key="3">
    <source>
        <dbReference type="ARBA" id="ARBA00022475"/>
    </source>
</evidence>
<dbReference type="RefSeq" id="WP_212021085.1">
    <property type="nucleotide sequence ID" value="NZ_JAAFYZ010000308.1"/>
</dbReference>
<evidence type="ECO:0000256" key="1">
    <source>
        <dbReference type="ARBA" id="ARBA00004651"/>
    </source>
</evidence>
<dbReference type="PANTHER" id="PTHR43744">
    <property type="entry name" value="ABC TRANSPORTER PERMEASE PROTEIN MG189-RELATED-RELATED"/>
    <property type="match status" value="1"/>
</dbReference>
<dbReference type="SUPFAM" id="SSF161098">
    <property type="entry name" value="MetI-like"/>
    <property type="match status" value="1"/>
</dbReference>
<keyword evidence="6 7" id="KW-0472">Membrane</keyword>
<dbReference type="PROSITE" id="PS50928">
    <property type="entry name" value="ABC_TM1"/>
    <property type="match status" value="1"/>
</dbReference>
<proteinExistence type="inferred from homology"/>
<reference evidence="9 10" key="1">
    <citation type="submission" date="2020-02" db="EMBL/GenBank/DDBJ databases">
        <title>Acidophilic actinobacteria isolated from forest soil.</title>
        <authorList>
            <person name="Golinska P."/>
        </authorList>
    </citation>
    <scope>NUCLEOTIDE SEQUENCE [LARGE SCALE GENOMIC DNA]</scope>
    <source>
        <strain evidence="9 10">NL8</strain>
    </source>
</reference>
<evidence type="ECO:0000256" key="4">
    <source>
        <dbReference type="ARBA" id="ARBA00022692"/>
    </source>
</evidence>
<name>A0ABS5L6R6_9ACTN</name>
<organism evidence="9 10">
    <name type="scientific">Catenulispora pinistramenti</name>
    <dbReference type="NCBI Taxonomy" id="2705254"/>
    <lineage>
        <taxon>Bacteria</taxon>
        <taxon>Bacillati</taxon>
        <taxon>Actinomycetota</taxon>
        <taxon>Actinomycetes</taxon>
        <taxon>Catenulisporales</taxon>
        <taxon>Catenulisporaceae</taxon>
        <taxon>Catenulispora</taxon>
    </lineage>
</organism>
<feature type="transmembrane region" description="Helical" evidence="7">
    <location>
        <begin position="190"/>
        <end position="211"/>
    </location>
</feature>
<accession>A0ABS5L6R6</accession>
<dbReference type="CDD" id="cd06261">
    <property type="entry name" value="TM_PBP2"/>
    <property type="match status" value="1"/>
</dbReference>
<feature type="transmembrane region" description="Helical" evidence="7">
    <location>
        <begin position="14"/>
        <end position="36"/>
    </location>
</feature>
<evidence type="ECO:0000256" key="5">
    <source>
        <dbReference type="ARBA" id="ARBA00022989"/>
    </source>
</evidence>
<evidence type="ECO:0000313" key="10">
    <source>
        <dbReference type="Proteomes" id="UP000730482"/>
    </source>
</evidence>